<evidence type="ECO:0000313" key="7">
    <source>
        <dbReference type="Proteomes" id="UP001231189"/>
    </source>
</evidence>
<keyword evidence="7" id="KW-1185">Reference proteome</keyword>
<reference evidence="6" key="1">
    <citation type="submission" date="2023-07" db="EMBL/GenBank/DDBJ databases">
        <title>A chromosome-level genome assembly of Lolium multiflorum.</title>
        <authorList>
            <person name="Chen Y."/>
            <person name="Copetti D."/>
            <person name="Kolliker R."/>
            <person name="Studer B."/>
        </authorList>
    </citation>
    <scope>NUCLEOTIDE SEQUENCE</scope>
    <source>
        <strain evidence="6">02402/16</strain>
        <tissue evidence="6">Leaf</tissue>
    </source>
</reference>
<sequence>MLKLPCRKEEALSRANADRCYVNGSQPVEIKCCKNCGWVVHANTYKDAVVFEKGWPAGAAFHELKEGDYLVLKATADGFNMTIYDRTTSYQKVLICDEHTGFD</sequence>
<evidence type="ECO:0000256" key="2">
    <source>
        <dbReference type="ARBA" id="ARBA00023015"/>
    </source>
</evidence>
<dbReference type="GO" id="GO:0003677">
    <property type="term" value="F:DNA binding"/>
    <property type="evidence" value="ECO:0007669"/>
    <property type="project" value="UniProtKB-KW"/>
</dbReference>
<dbReference type="Gene3D" id="2.40.330.10">
    <property type="entry name" value="DNA-binding pseudobarrel domain"/>
    <property type="match status" value="1"/>
</dbReference>
<dbReference type="EMBL" id="JAUUTY010000004">
    <property type="protein sequence ID" value="KAK1648813.1"/>
    <property type="molecule type" value="Genomic_DNA"/>
</dbReference>
<comment type="caution">
    <text evidence="6">The sequence shown here is derived from an EMBL/GenBank/DDBJ whole genome shotgun (WGS) entry which is preliminary data.</text>
</comment>
<organism evidence="6 7">
    <name type="scientific">Lolium multiflorum</name>
    <name type="common">Italian ryegrass</name>
    <name type="synonym">Lolium perenne subsp. multiflorum</name>
    <dbReference type="NCBI Taxonomy" id="4521"/>
    <lineage>
        <taxon>Eukaryota</taxon>
        <taxon>Viridiplantae</taxon>
        <taxon>Streptophyta</taxon>
        <taxon>Embryophyta</taxon>
        <taxon>Tracheophyta</taxon>
        <taxon>Spermatophyta</taxon>
        <taxon>Magnoliopsida</taxon>
        <taxon>Liliopsida</taxon>
        <taxon>Poales</taxon>
        <taxon>Poaceae</taxon>
        <taxon>BOP clade</taxon>
        <taxon>Pooideae</taxon>
        <taxon>Poodae</taxon>
        <taxon>Poeae</taxon>
        <taxon>Poeae Chloroplast Group 2 (Poeae type)</taxon>
        <taxon>Loliodinae</taxon>
        <taxon>Loliinae</taxon>
        <taxon>Lolium</taxon>
    </lineage>
</organism>
<keyword evidence="2" id="KW-0805">Transcription regulation</keyword>
<dbReference type="Proteomes" id="UP001231189">
    <property type="component" value="Unassembled WGS sequence"/>
</dbReference>
<accession>A0AAD8WA32</accession>
<evidence type="ECO:0000256" key="4">
    <source>
        <dbReference type="ARBA" id="ARBA00023163"/>
    </source>
</evidence>
<evidence type="ECO:0000313" key="6">
    <source>
        <dbReference type="EMBL" id="KAK1648813.1"/>
    </source>
</evidence>
<keyword evidence="3" id="KW-0238">DNA-binding</keyword>
<keyword evidence="5" id="KW-0539">Nucleus</keyword>
<gene>
    <name evidence="6" type="ORF">QYE76_066618</name>
</gene>
<name>A0AAD8WA32_LOLMU</name>
<dbReference type="InterPro" id="IPR015300">
    <property type="entry name" value="DNA-bd_pseudobarrel_sf"/>
</dbReference>
<keyword evidence="4" id="KW-0804">Transcription</keyword>
<dbReference type="AlphaFoldDB" id="A0AAD8WA32"/>
<protein>
    <recommendedName>
        <fullName evidence="8">TF-B3 domain-containing protein</fullName>
    </recommendedName>
</protein>
<evidence type="ECO:0008006" key="8">
    <source>
        <dbReference type="Google" id="ProtNLM"/>
    </source>
</evidence>
<evidence type="ECO:0000256" key="5">
    <source>
        <dbReference type="ARBA" id="ARBA00023242"/>
    </source>
</evidence>
<comment type="subcellular location">
    <subcellularLocation>
        <location evidence="1">Nucleus</location>
    </subcellularLocation>
</comment>
<dbReference type="GO" id="GO:0005634">
    <property type="term" value="C:nucleus"/>
    <property type="evidence" value="ECO:0007669"/>
    <property type="project" value="UniProtKB-SubCell"/>
</dbReference>
<proteinExistence type="predicted"/>
<evidence type="ECO:0000256" key="3">
    <source>
        <dbReference type="ARBA" id="ARBA00023125"/>
    </source>
</evidence>
<evidence type="ECO:0000256" key="1">
    <source>
        <dbReference type="ARBA" id="ARBA00004123"/>
    </source>
</evidence>